<dbReference type="PANTHER" id="PTHR30534">
    <property type="entry name" value="FLAGELLAR MOTOR SWITCH PROTEIN FLIG"/>
    <property type="match status" value="1"/>
</dbReference>
<dbReference type="GO" id="GO:0005886">
    <property type="term" value="C:plasma membrane"/>
    <property type="evidence" value="ECO:0007669"/>
    <property type="project" value="UniProtKB-SubCell"/>
</dbReference>
<dbReference type="Pfam" id="PF14841">
    <property type="entry name" value="FliG_M"/>
    <property type="match status" value="1"/>
</dbReference>
<evidence type="ECO:0000256" key="5">
    <source>
        <dbReference type="ARBA" id="ARBA00022475"/>
    </source>
</evidence>
<proteinExistence type="inferred from homology"/>
<dbReference type="EMBL" id="UINC01036026">
    <property type="protein sequence ID" value="SVB29359.1"/>
    <property type="molecule type" value="Genomic_DNA"/>
</dbReference>
<evidence type="ECO:0000259" key="12">
    <source>
        <dbReference type="Pfam" id="PF14842"/>
    </source>
</evidence>
<dbReference type="InterPro" id="IPR032779">
    <property type="entry name" value="FliG_M"/>
</dbReference>
<dbReference type="InterPro" id="IPR023087">
    <property type="entry name" value="Flg_Motor_Flig_C"/>
</dbReference>
<feature type="domain" description="Flagellar motor switch protein FliG N-terminal" evidence="12">
    <location>
        <begin position="8"/>
        <end position="64"/>
    </location>
</feature>
<accession>A0A382CU12</accession>
<dbReference type="Gene3D" id="1.10.220.30">
    <property type="match status" value="3"/>
</dbReference>
<dbReference type="GO" id="GO:0003774">
    <property type="term" value="F:cytoskeletal motor activity"/>
    <property type="evidence" value="ECO:0007669"/>
    <property type="project" value="InterPro"/>
</dbReference>
<evidence type="ECO:0000256" key="9">
    <source>
        <dbReference type="ARBA" id="ARBA00023143"/>
    </source>
</evidence>
<keyword evidence="6" id="KW-0145">Chemotaxis</keyword>
<dbReference type="PRINTS" id="PR00954">
    <property type="entry name" value="FLGMOTORFLIG"/>
</dbReference>
<keyword evidence="9" id="KW-0975">Bacterial flagellum</keyword>
<gene>
    <name evidence="13" type="ORF">METZ01_LOCUS182213</name>
</gene>
<keyword evidence="7" id="KW-0283">Flagellar rotation</keyword>
<dbReference type="Pfam" id="PF01706">
    <property type="entry name" value="FliG_C"/>
    <property type="match status" value="1"/>
</dbReference>
<dbReference type="InterPro" id="IPR011002">
    <property type="entry name" value="FliG_a-hlx"/>
</dbReference>
<dbReference type="Pfam" id="PF14842">
    <property type="entry name" value="FliG_N"/>
    <property type="match status" value="1"/>
</dbReference>
<evidence type="ECO:0000313" key="13">
    <source>
        <dbReference type="EMBL" id="SVB29359.1"/>
    </source>
</evidence>
<evidence type="ECO:0000256" key="6">
    <source>
        <dbReference type="ARBA" id="ARBA00022500"/>
    </source>
</evidence>
<organism evidence="13">
    <name type="scientific">marine metagenome</name>
    <dbReference type="NCBI Taxonomy" id="408172"/>
    <lineage>
        <taxon>unclassified sequences</taxon>
        <taxon>metagenomes</taxon>
        <taxon>ecological metagenomes</taxon>
    </lineage>
</organism>
<dbReference type="GO" id="GO:0006935">
    <property type="term" value="P:chemotaxis"/>
    <property type="evidence" value="ECO:0007669"/>
    <property type="project" value="UniProtKB-KW"/>
</dbReference>
<keyword evidence="8" id="KW-0472">Membrane</keyword>
<reference evidence="13" key="1">
    <citation type="submission" date="2018-05" db="EMBL/GenBank/DDBJ databases">
        <authorList>
            <person name="Lanie J.A."/>
            <person name="Ng W.-L."/>
            <person name="Kazmierczak K.M."/>
            <person name="Andrzejewski T.M."/>
            <person name="Davidsen T.M."/>
            <person name="Wayne K.J."/>
            <person name="Tettelin H."/>
            <person name="Glass J.I."/>
            <person name="Rusch D."/>
            <person name="Podicherti R."/>
            <person name="Tsui H.-C.T."/>
            <person name="Winkler M.E."/>
        </authorList>
    </citation>
    <scope>NUCLEOTIDE SEQUENCE</scope>
</reference>
<dbReference type="PANTHER" id="PTHR30534:SF0">
    <property type="entry name" value="FLAGELLAR MOTOR SWITCH PROTEIN FLIG"/>
    <property type="match status" value="1"/>
</dbReference>
<evidence type="ECO:0000256" key="4">
    <source>
        <dbReference type="ARBA" id="ARBA00021870"/>
    </source>
</evidence>
<evidence type="ECO:0000256" key="1">
    <source>
        <dbReference type="ARBA" id="ARBA00004117"/>
    </source>
</evidence>
<protein>
    <recommendedName>
        <fullName evidence="4">Flagellar motor switch protein FliG</fullName>
    </recommendedName>
</protein>
<dbReference type="SUPFAM" id="SSF48029">
    <property type="entry name" value="FliG"/>
    <property type="match status" value="2"/>
</dbReference>
<keyword evidence="5" id="KW-1003">Cell membrane</keyword>
<dbReference type="GO" id="GO:0009425">
    <property type="term" value="C:bacterial-type flagellum basal body"/>
    <property type="evidence" value="ECO:0007669"/>
    <property type="project" value="UniProtKB-SubCell"/>
</dbReference>
<evidence type="ECO:0000256" key="8">
    <source>
        <dbReference type="ARBA" id="ARBA00023136"/>
    </source>
</evidence>
<sequence>MINDYHMLSGLQKVAILFSVVGESLAMSLIKGLSKTEIRKIRSTLRAMGTVSFVVKKRVMEEFYFGFLSEPLDDDKTDNGPIQPFEFLADLNDEQLIALLDKEETPVIAMILAQLEPEKKMLILNRLEPTLKGQVLIELGSLDEIPLEGIIEVGARLREKSTYLPRTAEFSRGGAKEIAGMLGDMSSNEQERYMQTLQNEDPDLYTAVKMFFLTFDDIIEKFPSDVQRTLFVAFDLGKLAYAVKGLDQEVIDGIIETQPQKRQAMFEPIEGPVTKREVDEARKEVVAAAKKMEADGDLNIEDLLSGGEMVE</sequence>
<dbReference type="GO" id="GO:0071973">
    <property type="term" value="P:bacterial-type flagellum-dependent cell motility"/>
    <property type="evidence" value="ECO:0007669"/>
    <property type="project" value="InterPro"/>
</dbReference>
<comment type="similarity">
    <text evidence="3">Belongs to the FliG family.</text>
</comment>
<dbReference type="InterPro" id="IPR000090">
    <property type="entry name" value="Flg_Motor_Flig"/>
</dbReference>
<evidence type="ECO:0000259" key="10">
    <source>
        <dbReference type="Pfam" id="PF01706"/>
    </source>
</evidence>
<evidence type="ECO:0000256" key="3">
    <source>
        <dbReference type="ARBA" id="ARBA00010299"/>
    </source>
</evidence>
<evidence type="ECO:0000259" key="11">
    <source>
        <dbReference type="Pfam" id="PF14841"/>
    </source>
</evidence>
<comment type="subcellular location">
    <subcellularLocation>
        <location evidence="1">Bacterial flagellum basal body</location>
    </subcellularLocation>
    <subcellularLocation>
        <location evidence="2">Cell membrane</location>
        <topology evidence="2">Peripheral membrane protein</topology>
        <orientation evidence="2">Cytoplasmic side</orientation>
    </subcellularLocation>
</comment>
<name>A0A382CU12_9ZZZZ</name>
<feature type="domain" description="Flagellar motor switch protein FliG middle" evidence="11">
    <location>
        <begin position="94"/>
        <end position="161"/>
    </location>
</feature>
<dbReference type="AlphaFoldDB" id="A0A382CU12"/>
<evidence type="ECO:0000256" key="7">
    <source>
        <dbReference type="ARBA" id="ARBA00022779"/>
    </source>
</evidence>
<dbReference type="InterPro" id="IPR028263">
    <property type="entry name" value="FliG_N"/>
</dbReference>
<evidence type="ECO:0000256" key="2">
    <source>
        <dbReference type="ARBA" id="ARBA00004413"/>
    </source>
</evidence>
<feature type="domain" description="Flagellar motor switch protein FliG C-terminal" evidence="10">
    <location>
        <begin position="196"/>
        <end position="300"/>
    </location>
</feature>